<evidence type="ECO:0000313" key="2">
    <source>
        <dbReference type="EMBL" id="CAK9069066.1"/>
    </source>
</evidence>
<gene>
    <name evidence="1" type="ORF">SCF082_LOCUS34603</name>
    <name evidence="2" type="ORF">SCF082_LOCUS34663</name>
</gene>
<evidence type="ECO:0000313" key="1">
    <source>
        <dbReference type="EMBL" id="CAK9068886.1"/>
    </source>
</evidence>
<name>A0ABP0NZD7_9DINO</name>
<evidence type="ECO:0000313" key="3">
    <source>
        <dbReference type="Proteomes" id="UP001642464"/>
    </source>
</evidence>
<reference evidence="1 3" key="1">
    <citation type="submission" date="2024-02" db="EMBL/GenBank/DDBJ databases">
        <authorList>
            <person name="Chen Y."/>
            <person name="Shah S."/>
            <person name="Dougan E. K."/>
            <person name="Thang M."/>
            <person name="Chan C."/>
        </authorList>
    </citation>
    <scope>NUCLEOTIDE SEQUENCE [LARGE SCALE GENOMIC DNA]</scope>
</reference>
<organism evidence="1 3">
    <name type="scientific">Durusdinium trenchii</name>
    <dbReference type="NCBI Taxonomy" id="1381693"/>
    <lineage>
        <taxon>Eukaryota</taxon>
        <taxon>Sar</taxon>
        <taxon>Alveolata</taxon>
        <taxon>Dinophyceae</taxon>
        <taxon>Suessiales</taxon>
        <taxon>Symbiodiniaceae</taxon>
        <taxon>Durusdinium</taxon>
    </lineage>
</organism>
<accession>A0ABP0NZD7</accession>
<dbReference type="EMBL" id="CAXAMM010031890">
    <property type="protein sequence ID" value="CAK9068886.1"/>
    <property type="molecule type" value="Genomic_DNA"/>
</dbReference>
<proteinExistence type="predicted"/>
<sequence>MSEIASSGAGVKRHCDYKGQTAGLLLLNETAKPWQRFVSSASGPAKTILAITKKEHADTERKFDITQCVMDVTNAASFLVRATLQIATATVGCPDPKACTIDILEVISSFSWVSRFVSMAVADCSTGRHMQARCAGDISNLVAAVANGPAAGMATISDCADYPDPAYELLHEPTAR</sequence>
<keyword evidence="3" id="KW-1185">Reference proteome</keyword>
<protein>
    <submittedName>
        <fullName evidence="1">Chloroplastic</fullName>
    </submittedName>
</protein>
<comment type="caution">
    <text evidence="1">The sequence shown here is derived from an EMBL/GenBank/DDBJ whole genome shotgun (WGS) entry which is preliminary data.</text>
</comment>
<dbReference type="EMBL" id="CAXAMM010032001">
    <property type="protein sequence ID" value="CAK9069066.1"/>
    <property type="molecule type" value="Genomic_DNA"/>
</dbReference>
<dbReference type="Proteomes" id="UP001642464">
    <property type="component" value="Unassembled WGS sequence"/>
</dbReference>